<dbReference type="eggNOG" id="COG0465">
    <property type="taxonomic scope" value="Bacteria"/>
</dbReference>
<keyword evidence="10 12" id="KW-0175">Coiled coil</keyword>
<feature type="coiled-coil region" evidence="12">
    <location>
        <begin position="1097"/>
        <end position="1124"/>
    </location>
</feature>
<dbReference type="InterPro" id="IPR041569">
    <property type="entry name" value="AAA_lid_3"/>
</dbReference>
<dbReference type="Pfam" id="PF01434">
    <property type="entry name" value="Peptidase_M41"/>
    <property type="match status" value="1"/>
</dbReference>
<dbReference type="GO" id="GO:0005524">
    <property type="term" value="F:ATP binding"/>
    <property type="evidence" value="ECO:0007669"/>
    <property type="project" value="UniProtKB-KW"/>
</dbReference>
<evidence type="ECO:0000256" key="3">
    <source>
        <dbReference type="ARBA" id="ARBA00022670"/>
    </source>
</evidence>
<dbReference type="InterPro" id="IPR003960">
    <property type="entry name" value="ATPase_AAA_CS"/>
</dbReference>
<feature type="domain" description="AAA+ ATPase" evidence="13">
    <location>
        <begin position="195"/>
        <end position="364"/>
    </location>
</feature>
<keyword evidence="3 14" id="KW-0645">Protease</keyword>
<dbReference type="InterPro" id="IPR011006">
    <property type="entry name" value="CheY-like_superfamily"/>
</dbReference>
<keyword evidence="5 11" id="KW-0547">Nucleotide-binding</keyword>
<dbReference type="PANTHER" id="PTHR23076:SF97">
    <property type="entry name" value="ATP-DEPENDENT ZINC METALLOPROTEASE YME1L1"/>
    <property type="match status" value="1"/>
</dbReference>
<dbReference type="STRING" id="631362.Thi970DRAFT_00525"/>
<dbReference type="Gene3D" id="1.10.8.60">
    <property type="match status" value="1"/>
</dbReference>
<dbReference type="OrthoDB" id="9809379at2"/>
<evidence type="ECO:0000313" key="14">
    <source>
        <dbReference type="EMBL" id="EIC22886.1"/>
    </source>
</evidence>
<gene>
    <name evidence="14" type="ORF">Thi970DRAFT_00525</name>
</gene>
<reference evidence="14 15" key="2">
    <citation type="submission" date="2011-11" db="EMBL/GenBank/DDBJ databases">
        <authorList>
            <consortium name="US DOE Joint Genome Institute"/>
            <person name="Lucas S."/>
            <person name="Han J."/>
            <person name="Lapidus A."/>
            <person name="Cheng J.-F."/>
            <person name="Goodwin L."/>
            <person name="Pitluck S."/>
            <person name="Peters L."/>
            <person name="Ovchinnikova G."/>
            <person name="Zhang X."/>
            <person name="Detter J.C."/>
            <person name="Han C."/>
            <person name="Tapia R."/>
            <person name="Land M."/>
            <person name="Hauser L."/>
            <person name="Kyrpides N."/>
            <person name="Ivanova N."/>
            <person name="Pagani I."/>
            <person name="Vogl K."/>
            <person name="Liu Z."/>
            <person name="Overmann J."/>
            <person name="Frigaard N.-U."/>
            <person name="Bryant D."/>
            <person name="Woyke T."/>
        </authorList>
    </citation>
    <scope>NUCLEOTIDE SEQUENCE [LARGE SCALE GENOMIC DNA]</scope>
    <source>
        <strain evidence="14 15">970</strain>
    </source>
</reference>
<dbReference type="SUPFAM" id="SSF140990">
    <property type="entry name" value="FtsH protease domain-like"/>
    <property type="match status" value="1"/>
</dbReference>
<comment type="similarity">
    <text evidence="2">In the C-terminal section; belongs to the peptidase M41 family.</text>
</comment>
<evidence type="ECO:0000313" key="15">
    <source>
        <dbReference type="Proteomes" id="UP000002964"/>
    </source>
</evidence>
<dbReference type="GO" id="GO:0005886">
    <property type="term" value="C:plasma membrane"/>
    <property type="evidence" value="ECO:0007669"/>
    <property type="project" value="TreeGrafter"/>
</dbReference>
<dbReference type="InterPro" id="IPR000642">
    <property type="entry name" value="Peptidase_M41"/>
</dbReference>
<dbReference type="PANTHER" id="PTHR23076">
    <property type="entry name" value="METALLOPROTEASE M41 FTSH"/>
    <property type="match status" value="1"/>
</dbReference>
<dbReference type="GO" id="GO:0006508">
    <property type="term" value="P:proteolysis"/>
    <property type="evidence" value="ECO:0007669"/>
    <property type="project" value="UniProtKB-KW"/>
</dbReference>
<proteinExistence type="inferred from homology"/>
<dbReference type="AlphaFoldDB" id="H8YWR0"/>
<evidence type="ECO:0000256" key="9">
    <source>
        <dbReference type="ARBA" id="ARBA00023049"/>
    </source>
</evidence>
<evidence type="ECO:0000256" key="5">
    <source>
        <dbReference type="ARBA" id="ARBA00022741"/>
    </source>
</evidence>
<dbReference type="InterPro" id="IPR037219">
    <property type="entry name" value="Peptidase_M41-like"/>
</dbReference>
<dbReference type="InterPro" id="IPR003593">
    <property type="entry name" value="AAA+_ATPase"/>
</dbReference>
<comment type="cofactor">
    <cofactor evidence="1">
        <name>Zn(2+)</name>
        <dbReference type="ChEBI" id="CHEBI:29105"/>
    </cofactor>
</comment>
<dbReference type="Pfam" id="PF00004">
    <property type="entry name" value="AAA"/>
    <property type="match status" value="1"/>
</dbReference>
<keyword evidence="4" id="KW-0479">Metal-binding</keyword>
<evidence type="ECO:0000256" key="1">
    <source>
        <dbReference type="ARBA" id="ARBA00001947"/>
    </source>
</evidence>
<dbReference type="GO" id="GO:0030163">
    <property type="term" value="P:protein catabolic process"/>
    <property type="evidence" value="ECO:0007669"/>
    <property type="project" value="TreeGrafter"/>
</dbReference>
<dbReference type="InterPro" id="IPR003959">
    <property type="entry name" value="ATPase_AAA_core"/>
</dbReference>
<dbReference type="Gene3D" id="1.20.58.760">
    <property type="entry name" value="Peptidase M41"/>
    <property type="match status" value="1"/>
</dbReference>
<dbReference type="RefSeq" id="WP_009146971.1">
    <property type="nucleotide sequence ID" value="NZ_CP121471.1"/>
</dbReference>
<evidence type="ECO:0000256" key="10">
    <source>
        <dbReference type="ARBA" id="ARBA00023054"/>
    </source>
</evidence>
<feature type="domain" description="AAA+ ATPase" evidence="13">
    <location>
        <begin position="734"/>
        <end position="872"/>
    </location>
</feature>
<keyword evidence="9" id="KW-0482">Metalloprotease</keyword>
<dbReference type="Pfam" id="PF07724">
    <property type="entry name" value="AAA_2"/>
    <property type="match status" value="1"/>
</dbReference>
<evidence type="ECO:0000256" key="4">
    <source>
        <dbReference type="ARBA" id="ARBA00022723"/>
    </source>
</evidence>
<keyword evidence="8 11" id="KW-0067">ATP-binding</keyword>
<dbReference type="GO" id="GO:0046872">
    <property type="term" value="F:metal ion binding"/>
    <property type="evidence" value="ECO:0007669"/>
    <property type="project" value="UniProtKB-KW"/>
</dbReference>
<dbReference type="Pfam" id="PF17862">
    <property type="entry name" value="AAA_lid_3"/>
    <property type="match status" value="1"/>
</dbReference>
<dbReference type="InterPro" id="IPR027417">
    <property type="entry name" value="P-loop_NTPase"/>
</dbReference>
<evidence type="ECO:0000259" key="13">
    <source>
        <dbReference type="SMART" id="SM00382"/>
    </source>
</evidence>
<dbReference type="Gene3D" id="3.40.50.300">
    <property type="entry name" value="P-loop containing nucleotide triphosphate hydrolases"/>
    <property type="match status" value="2"/>
</dbReference>
<dbReference type="Gene3D" id="3.40.50.2300">
    <property type="match status" value="1"/>
</dbReference>
<evidence type="ECO:0000256" key="12">
    <source>
        <dbReference type="SAM" id="Coils"/>
    </source>
</evidence>
<evidence type="ECO:0000256" key="2">
    <source>
        <dbReference type="ARBA" id="ARBA00010044"/>
    </source>
</evidence>
<evidence type="ECO:0000256" key="11">
    <source>
        <dbReference type="RuleBase" id="RU003651"/>
    </source>
</evidence>
<organism evidence="14 15">
    <name type="scientific">Thiorhodovibrio frisius</name>
    <dbReference type="NCBI Taxonomy" id="631362"/>
    <lineage>
        <taxon>Bacteria</taxon>
        <taxon>Pseudomonadati</taxon>
        <taxon>Pseudomonadota</taxon>
        <taxon>Gammaproteobacteria</taxon>
        <taxon>Chromatiales</taxon>
        <taxon>Chromatiaceae</taxon>
        <taxon>Thiorhodovibrio</taxon>
    </lineage>
</organism>
<reference evidence="15" key="1">
    <citation type="submission" date="2011-06" db="EMBL/GenBank/DDBJ databases">
        <authorList>
            <consortium name="US DOE Joint Genome Institute (JGI-PGF)"/>
            <person name="Lucas S."/>
            <person name="Han J."/>
            <person name="Lapidus A."/>
            <person name="Cheng J.-F."/>
            <person name="Goodwin L."/>
            <person name="Pitluck S."/>
            <person name="Peters L."/>
            <person name="Land M.L."/>
            <person name="Hauser L."/>
            <person name="Vogl K."/>
            <person name="Liu Z."/>
            <person name="Overmann J."/>
            <person name="Frigaard N.-U."/>
            <person name="Bryant D.A."/>
            <person name="Woyke T.J."/>
        </authorList>
    </citation>
    <scope>NUCLEOTIDE SEQUENCE [LARGE SCALE GENOMIC DNA]</scope>
    <source>
        <strain evidence="15">970</strain>
    </source>
</reference>
<dbReference type="FunFam" id="3.40.50.300:FF:001025">
    <property type="entry name" value="ATPase family, AAA domain-containing 2B"/>
    <property type="match status" value="1"/>
</dbReference>
<dbReference type="SUPFAM" id="SSF52172">
    <property type="entry name" value="CheY-like"/>
    <property type="match status" value="1"/>
</dbReference>
<accession>H8YWR0</accession>
<dbReference type="CDD" id="cd00156">
    <property type="entry name" value="REC"/>
    <property type="match status" value="1"/>
</dbReference>
<comment type="similarity">
    <text evidence="11">Belongs to the AAA ATPase family.</text>
</comment>
<dbReference type="HOGENOM" id="CLU_277704_0_0_6"/>
<dbReference type="SUPFAM" id="SSF52540">
    <property type="entry name" value="P-loop containing nucleoside triphosphate hydrolases"/>
    <property type="match status" value="2"/>
</dbReference>
<dbReference type="SMART" id="SM00382">
    <property type="entry name" value="AAA"/>
    <property type="match status" value="2"/>
</dbReference>
<dbReference type="GO" id="GO:0004176">
    <property type="term" value="F:ATP-dependent peptidase activity"/>
    <property type="evidence" value="ECO:0007669"/>
    <property type="project" value="InterPro"/>
</dbReference>
<dbReference type="GO" id="GO:0016887">
    <property type="term" value="F:ATP hydrolysis activity"/>
    <property type="evidence" value="ECO:0007669"/>
    <property type="project" value="InterPro"/>
</dbReference>
<sequence length="1141" mass="124241">MATTATKLDDLSANLIAWAKAHATDRRESVLDLPHLMLGALKADAGRELISELLASDYPLDPSRFAPDLRERLARVSQPITDQQLPLSPRLKALVGDLMARYRELSAKPLLERLIEELDDDPDWKHWLFDPTRQQRMASGGRWDALKAASERVSAFRSALAGRVLGQEQAVEAVCEALFASLLVPPRGEDDSNGPRMVLTFAGPPGVGKTFLAETLAAQLGQAPPQAPTQTEPKAESPASPLLRLDMSAYANHQSHEQLIGFNPVYHGAQGGLLTGFVKDHPEGVILIDEVEKAHPNTQNLFLQILDAGHLYENHRKETIDFSRAVLIFTTNLGRELYERPNRAGILGDSLALSDTILDALGREVAADQRAGDHKGLSPELLSRLGKGTAVLFRHLDGLALERIARATVQEVSARLEAASGMRLRIADPLVLTLFVLRYGVGGDARRLTSGLRGFLTGAIRDLLANLVTDSLPPAATFVALRPPDPVAIPPQIRAILAAPVKLLLIEDDPWQIPIDDAWRITKARDHAEAEQALRQANADLVLLDLHLGSGADGGDVSQSMRLLQWLRAHHPEVPVYLVTEQLDRRGLGSELVERISVEGGARGVLSKGASAADAHAGQPVSARDLVATRLSEIGDEIRRHKLFRHYQRRLQVLHFDLAPPDLTVTDGTIALRLGGVREVTAVAAMDRDRLGWVERPGARFADIAGAAQAKQRLRDVVGWLRDPTPLKAFGIRPPRGILLTGPPGTGKTSLARALAGEADVPFLSIAGTEILSKWVGESERQLRELFERARRYAPALLFIDEIDSIGASRAGASQRAAHAGPINELLTQLDGFDDTDRPIFVLAATNRPDVLDPALTRPGRFDLEIEVPNPDAEARAHLFKLRLPPRATAADIDVQRLVRRSSGMSGADIAQVCREAAMSALRRAAEQIRQTDLEEALSILRMGLASERVVLTETARRAVAVHESGHALMQHLCFPEESVVVLTILPRGRALGHMEQAPDEAAHSPNRDSVFKRIQVLLAGRLAEQLVLGDGRISAGCADDLKRATAMAAQAVLHWGMDPDWGLLSIGGLHAALPAAEGASRAEHAAPVRRWLEQAATAARERLIEHRDRLERLAAALEQKEVMYAEDLHPFLTGATQPED</sequence>
<keyword evidence="7" id="KW-0862">Zinc</keyword>
<dbReference type="EMBL" id="JH603168">
    <property type="protein sequence ID" value="EIC22886.1"/>
    <property type="molecule type" value="Genomic_DNA"/>
</dbReference>
<dbReference type="Proteomes" id="UP000002964">
    <property type="component" value="Unassembled WGS sequence"/>
</dbReference>
<keyword evidence="6" id="KW-0378">Hydrolase</keyword>
<dbReference type="GO" id="GO:0004222">
    <property type="term" value="F:metalloendopeptidase activity"/>
    <property type="evidence" value="ECO:0007669"/>
    <property type="project" value="InterPro"/>
</dbReference>
<name>H8YWR0_9GAMM</name>
<evidence type="ECO:0000256" key="7">
    <source>
        <dbReference type="ARBA" id="ARBA00022833"/>
    </source>
</evidence>
<keyword evidence="15" id="KW-1185">Reference proteome</keyword>
<dbReference type="PROSITE" id="PS00674">
    <property type="entry name" value="AAA"/>
    <property type="match status" value="1"/>
</dbReference>
<evidence type="ECO:0000256" key="8">
    <source>
        <dbReference type="ARBA" id="ARBA00022840"/>
    </source>
</evidence>
<evidence type="ECO:0000256" key="6">
    <source>
        <dbReference type="ARBA" id="ARBA00022801"/>
    </source>
</evidence>
<protein>
    <submittedName>
        <fullName evidence="14">ATP-dependent Zn protease</fullName>
    </submittedName>
</protein>